<evidence type="ECO:0000259" key="3">
    <source>
        <dbReference type="PROSITE" id="PS51186"/>
    </source>
</evidence>
<organism evidence="4 5">
    <name type="scientific">Jannaschia donghaensis</name>
    <dbReference type="NCBI Taxonomy" id="420998"/>
    <lineage>
        <taxon>Bacteria</taxon>
        <taxon>Pseudomonadati</taxon>
        <taxon>Pseudomonadota</taxon>
        <taxon>Alphaproteobacteria</taxon>
        <taxon>Rhodobacterales</taxon>
        <taxon>Roseobacteraceae</taxon>
        <taxon>Jannaschia</taxon>
    </lineage>
</organism>
<dbReference type="Proteomes" id="UP000049222">
    <property type="component" value="Unassembled WGS sequence"/>
</dbReference>
<dbReference type="Pfam" id="PF13508">
    <property type="entry name" value="Acetyltransf_7"/>
    <property type="match status" value="1"/>
</dbReference>
<dbReference type="PANTHER" id="PTHR43877">
    <property type="entry name" value="AMINOALKYLPHOSPHONATE N-ACETYLTRANSFERASE-RELATED-RELATED"/>
    <property type="match status" value="1"/>
</dbReference>
<dbReference type="PROSITE" id="PS51186">
    <property type="entry name" value="GNAT"/>
    <property type="match status" value="1"/>
</dbReference>
<dbReference type="GO" id="GO:0016747">
    <property type="term" value="F:acyltransferase activity, transferring groups other than amino-acyl groups"/>
    <property type="evidence" value="ECO:0007669"/>
    <property type="project" value="InterPro"/>
</dbReference>
<feature type="domain" description="N-acetyltransferase" evidence="3">
    <location>
        <begin position="3"/>
        <end position="165"/>
    </location>
</feature>
<keyword evidence="1 4" id="KW-0808">Transferase</keyword>
<sequence>MTILLRTATPADRPAVDELLMAVYPHMLRGDYAEDVLRIAHPLIAKSNPDLLASGTYHVIEDDGRLVSVGGWSRGYPTAKNASDTGHVRHVATHPDHLQRGYAAQIMRHVMAEAEAAGLARLECLSTVTARRFYAGMGFKARQEVDADIGGGVTFPAVKMEAMLPAYA</sequence>
<dbReference type="InterPro" id="IPR016181">
    <property type="entry name" value="Acyl_CoA_acyltransferase"/>
</dbReference>
<dbReference type="Gene3D" id="3.40.630.30">
    <property type="match status" value="1"/>
</dbReference>
<dbReference type="RefSeq" id="WP_055082635.1">
    <property type="nucleotide sequence ID" value="NZ_CXSU01000005.1"/>
</dbReference>
<evidence type="ECO:0000256" key="1">
    <source>
        <dbReference type="ARBA" id="ARBA00022679"/>
    </source>
</evidence>
<dbReference type="SUPFAM" id="SSF55729">
    <property type="entry name" value="Acyl-CoA N-acyltransferases (Nat)"/>
    <property type="match status" value="1"/>
</dbReference>
<dbReference type="EMBL" id="CXSU01000005">
    <property type="protein sequence ID" value="CTQ48718.1"/>
    <property type="molecule type" value="Genomic_DNA"/>
</dbReference>
<dbReference type="AlphaFoldDB" id="A0A0M6YEG4"/>
<keyword evidence="5" id="KW-1185">Reference proteome</keyword>
<name>A0A0M6YEG4_9RHOB</name>
<dbReference type="InterPro" id="IPR050832">
    <property type="entry name" value="Bact_Acetyltransf"/>
</dbReference>
<dbReference type="STRING" id="420998.JDO7802_00722"/>
<evidence type="ECO:0000256" key="2">
    <source>
        <dbReference type="ARBA" id="ARBA00023315"/>
    </source>
</evidence>
<protein>
    <submittedName>
        <fullName evidence="4">Putative acetyltransferase</fullName>
    </submittedName>
</protein>
<dbReference type="InterPro" id="IPR000182">
    <property type="entry name" value="GNAT_dom"/>
</dbReference>
<reference evidence="4 5" key="1">
    <citation type="submission" date="2015-07" db="EMBL/GenBank/DDBJ databases">
        <authorList>
            <person name="Noorani M."/>
        </authorList>
    </citation>
    <scope>NUCLEOTIDE SEQUENCE [LARGE SCALE GENOMIC DNA]</scope>
    <source>
        <strain evidence="4 5">CECT 7802</strain>
    </source>
</reference>
<keyword evidence="2" id="KW-0012">Acyltransferase</keyword>
<accession>A0A0M6YEG4</accession>
<evidence type="ECO:0000313" key="5">
    <source>
        <dbReference type="Proteomes" id="UP000049222"/>
    </source>
</evidence>
<evidence type="ECO:0000313" key="4">
    <source>
        <dbReference type="EMBL" id="CTQ48718.1"/>
    </source>
</evidence>
<gene>
    <name evidence="4" type="ORF">JDO7802_00722</name>
</gene>
<proteinExistence type="predicted"/>
<dbReference type="CDD" id="cd04301">
    <property type="entry name" value="NAT_SF"/>
    <property type="match status" value="1"/>
</dbReference>